<reference evidence="2" key="1">
    <citation type="journal article" date="2022" name="Mol. Ecol. Resour.">
        <title>The genomes of chicory, endive, great burdock and yacon provide insights into Asteraceae palaeo-polyploidization history and plant inulin production.</title>
        <authorList>
            <person name="Fan W."/>
            <person name="Wang S."/>
            <person name="Wang H."/>
            <person name="Wang A."/>
            <person name="Jiang F."/>
            <person name="Liu H."/>
            <person name="Zhao H."/>
            <person name="Xu D."/>
            <person name="Zhang Y."/>
        </authorList>
    </citation>
    <scope>NUCLEOTIDE SEQUENCE [LARGE SCALE GENOMIC DNA]</scope>
    <source>
        <strain evidence="2">cv. Niubang</strain>
    </source>
</reference>
<accession>A0ACB8Y3M2</accession>
<sequence length="75" mass="8792">MNVVLEEKMKAFFMNFVLNLIYFCSSRRGSTFMFGLSLVFVFAFLFDTLSHSYGIEQQNMRIEICGGRVFVRNEN</sequence>
<reference evidence="1 2" key="2">
    <citation type="journal article" date="2022" name="Mol. Ecol. Resour.">
        <title>The genomes of chicory, endive, great burdock and yacon provide insights into Asteraceae paleo-polyploidization history and plant inulin production.</title>
        <authorList>
            <person name="Fan W."/>
            <person name="Wang S."/>
            <person name="Wang H."/>
            <person name="Wang A."/>
            <person name="Jiang F."/>
            <person name="Liu H."/>
            <person name="Zhao H."/>
            <person name="Xu D."/>
            <person name="Zhang Y."/>
        </authorList>
    </citation>
    <scope>NUCLEOTIDE SEQUENCE [LARGE SCALE GENOMIC DNA]</scope>
    <source>
        <strain evidence="2">cv. Niubang</strain>
    </source>
</reference>
<gene>
    <name evidence="1" type="ORF">L6452_37119</name>
</gene>
<proteinExistence type="predicted"/>
<organism evidence="1 2">
    <name type="scientific">Arctium lappa</name>
    <name type="common">Greater burdock</name>
    <name type="synonym">Lappa major</name>
    <dbReference type="NCBI Taxonomy" id="4217"/>
    <lineage>
        <taxon>Eukaryota</taxon>
        <taxon>Viridiplantae</taxon>
        <taxon>Streptophyta</taxon>
        <taxon>Embryophyta</taxon>
        <taxon>Tracheophyta</taxon>
        <taxon>Spermatophyta</taxon>
        <taxon>Magnoliopsida</taxon>
        <taxon>eudicotyledons</taxon>
        <taxon>Gunneridae</taxon>
        <taxon>Pentapetalae</taxon>
        <taxon>asterids</taxon>
        <taxon>campanulids</taxon>
        <taxon>Asterales</taxon>
        <taxon>Asteraceae</taxon>
        <taxon>Carduoideae</taxon>
        <taxon>Cardueae</taxon>
        <taxon>Arctiinae</taxon>
        <taxon>Arctium</taxon>
    </lineage>
</organism>
<protein>
    <submittedName>
        <fullName evidence="1">Uncharacterized protein</fullName>
    </submittedName>
</protein>
<keyword evidence="2" id="KW-1185">Reference proteome</keyword>
<evidence type="ECO:0000313" key="2">
    <source>
        <dbReference type="Proteomes" id="UP001055879"/>
    </source>
</evidence>
<name>A0ACB8Y3M2_ARCLA</name>
<dbReference type="Proteomes" id="UP001055879">
    <property type="component" value="Linkage Group LG14"/>
</dbReference>
<evidence type="ECO:0000313" key="1">
    <source>
        <dbReference type="EMBL" id="KAI3677848.1"/>
    </source>
</evidence>
<dbReference type="EMBL" id="CM042060">
    <property type="protein sequence ID" value="KAI3677848.1"/>
    <property type="molecule type" value="Genomic_DNA"/>
</dbReference>
<comment type="caution">
    <text evidence="1">The sequence shown here is derived from an EMBL/GenBank/DDBJ whole genome shotgun (WGS) entry which is preliminary data.</text>
</comment>